<dbReference type="GO" id="GO:0016020">
    <property type="term" value="C:membrane"/>
    <property type="evidence" value="ECO:0007669"/>
    <property type="project" value="UniProtKB-SubCell"/>
</dbReference>
<evidence type="ECO:0000256" key="1">
    <source>
        <dbReference type="ARBA" id="ARBA00004167"/>
    </source>
</evidence>
<evidence type="ECO:0000256" key="3">
    <source>
        <dbReference type="ARBA" id="ARBA00022729"/>
    </source>
</evidence>
<keyword evidence="7" id="KW-1185">Reference proteome</keyword>
<proteinExistence type="predicted"/>
<feature type="signal peptide" evidence="6">
    <location>
        <begin position="1"/>
        <end position="20"/>
    </location>
</feature>
<dbReference type="RefSeq" id="XP_031551277.1">
    <property type="nucleotide sequence ID" value="XM_031695417.1"/>
</dbReference>
<name>A0A6P8HF99_ACTTE</name>
<evidence type="ECO:0000256" key="5">
    <source>
        <dbReference type="ARBA" id="ARBA00023136"/>
    </source>
</evidence>
<keyword evidence="2" id="KW-0812">Transmembrane</keyword>
<dbReference type="KEGG" id="aten:116288607"/>
<comment type="subcellular location">
    <subcellularLocation>
        <location evidence="1">Membrane</location>
        <topology evidence="1">Single-pass membrane protein</topology>
    </subcellularLocation>
</comment>
<dbReference type="InParanoid" id="A0A6P8HF99"/>
<dbReference type="AlphaFoldDB" id="A0A6P8HF99"/>
<evidence type="ECO:0000313" key="7">
    <source>
        <dbReference type="Proteomes" id="UP000515163"/>
    </source>
</evidence>
<keyword evidence="4" id="KW-1133">Transmembrane helix</keyword>
<sequence>MTKVMFCFFVAFYFINIAFGVERICRLQEPCPVHYKTLGCYKDSVGDRVLPNYIYNERDPSRKDNYGGRSIEWYNWEKYLAGFSCRCAQKARQLGYDLFGIQFYGECWAGKKGVHNYKRLGNGNPKCVGDGYKPCGSTARYCSGEHEYNFVYEIVESKCNVEFVKEGCFADNHNDNARPLANYLLNDRDPTNPSYSGRTIDWRNWDVYLPELACRCANAAKNNGSTYFGLQFYGECWSHPQGSETYGQDGHKDNCVNECFQDCKQHPYCTGVQFSNYVYRLKGACDVNIQPIGCYKENAVNRVLKEELVNAKFPPSPKFYGEMADTQNWSNFFPEFLCKCAREAKIKGHQYFGVSDFGLCYSDNVSDNYAQLGESTNCFEGKSSQACGAGSVACAGADTQSNYVYKINLSNLKKRSFVPARDPERLDGLNF</sequence>
<evidence type="ECO:0000256" key="2">
    <source>
        <dbReference type="ARBA" id="ARBA00022692"/>
    </source>
</evidence>
<dbReference type="PANTHER" id="PTHR16059:SF25">
    <property type="entry name" value="LYSOZYME"/>
    <property type="match status" value="1"/>
</dbReference>
<feature type="chain" id="PRO_5027699768" evidence="6">
    <location>
        <begin position="21"/>
        <end position="431"/>
    </location>
</feature>
<dbReference type="OrthoDB" id="5985073at2759"/>
<organism evidence="7 8">
    <name type="scientific">Actinia tenebrosa</name>
    <name type="common">Australian red waratah sea anemone</name>
    <dbReference type="NCBI Taxonomy" id="6105"/>
    <lineage>
        <taxon>Eukaryota</taxon>
        <taxon>Metazoa</taxon>
        <taxon>Cnidaria</taxon>
        <taxon>Anthozoa</taxon>
        <taxon>Hexacorallia</taxon>
        <taxon>Actiniaria</taxon>
        <taxon>Actiniidae</taxon>
        <taxon>Actinia</taxon>
    </lineage>
</organism>
<reference evidence="8" key="1">
    <citation type="submission" date="2025-08" db="UniProtKB">
        <authorList>
            <consortium name="RefSeq"/>
        </authorList>
    </citation>
    <scope>IDENTIFICATION</scope>
    <source>
        <tissue evidence="8">Tentacle</tissue>
    </source>
</reference>
<evidence type="ECO:0000256" key="4">
    <source>
        <dbReference type="ARBA" id="ARBA00022989"/>
    </source>
</evidence>
<dbReference type="PANTHER" id="PTHR16059">
    <property type="entry name" value="ANTHRAX TOXIN RECEPTOR"/>
    <property type="match status" value="1"/>
</dbReference>
<dbReference type="Proteomes" id="UP000515163">
    <property type="component" value="Unplaced"/>
</dbReference>
<accession>A0A6P8HF99</accession>
<gene>
    <name evidence="8" type="primary">LOC116288607</name>
</gene>
<keyword evidence="5" id="KW-0472">Membrane</keyword>
<keyword evidence="3 6" id="KW-0732">Signal</keyword>
<dbReference type="GeneID" id="116288607"/>
<evidence type="ECO:0000256" key="6">
    <source>
        <dbReference type="SAM" id="SignalP"/>
    </source>
</evidence>
<protein>
    <submittedName>
        <fullName evidence="8">Uncharacterized protein LOC116288607</fullName>
    </submittedName>
</protein>
<evidence type="ECO:0000313" key="8">
    <source>
        <dbReference type="RefSeq" id="XP_031551277.1"/>
    </source>
</evidence>